<dbReference type="EMBL" id="JAATJM010000001">
    <property type="protein sequence ID" value="NJC40404.1"/>
    <property type="molecule type" value="Genomic_DNA"/>
</dbReference>
<evidence type="ECO:0000256" key="1">
    <source>
        <dbReference type="SAM" id="Phobius"/>
    </source>
</evidence>
<organism evidence="3 4">
    <name type="scientific">Brevundimonas alba</name>
    <dbReference type="NCBI Taxonomy" id="74314"/>
    <lineage>
        <taxon>Bacteria</taxon>
        <taxon>Pseudomonadati</taxon>
        <taxon>Pseudomonadota</taxon>
        <taxon>Alphaproteobacteria</taxon>
        <taxon>Caulobacterales</taxon>
        <taxon>Caulobacteraceae</taxon>
        <taxon>Brevundimonas</taxon>
    </lineage>
</organism>
<sequence>MNTPARLIGLVVILAMAGCASTPRGFTPFMNQAPADPAAFEIAFQVCSAEVAAGRRESFRDGRGGSAVGGMAIGATAGVVTGASAASGAGMLAGAAGGAGLALGLVVFAPLAFYGVSRIQRANKEREIQTAMTACLSEEGYVVDDWRVPARGAAPALTSPT</sequence>
<evidence type="ECO:0000313" key="3">
    <source>
        <dbReference type="EMBL" id="NJC40404.1"/>
    </source>
</evidence>
<evidence type="ECO:0000256" key="2">
    <source>
        <dbReference type="SAM" id="SignalP"/>
    </source>
</evidence>
<comment type="caution">
    <text evidence="3">The sequence shown here is derived from an EMBL/GenBank/DDBJ whole genome shotgun (WGS) entry which is preliminary data.</text>
</comment>
<gene>
    <name evidence="3" type="ORF">GGQ87_000662</name>
</gene>
<evidence type="ECO:0000313" key="4">
    <source>
        <dbReference type="Proteomes" id="UP000587415"/>
    </source>
</evidence>
<dbReference type="AlphaFoldDB" id="A0A7X5YKK0"/>
<keyword evidence="4" id="KW-1185">Reference proteome</keyword>
<feature type="transmembrane region" description="Helical" evidence="1">
    <location>
        <begin position="92"/>
        <end position="116"/>
    </location>
</feature>
<dbReference type="Proteomes" id="UP000587415">
    <property type="component" value="Unassembled WGS sequence"/>
</dbReference>
<keyword evidence="1" id="KW-0472">Membrane</keyword>
<proteinExistence type="predicted"/>
<keyword evidence="2" id="KW-0732">Signal</keyword>
<feature type="chain" id="PRO_5031367751" evidence="2">
    <location>
        <begin position="18"/>
        <end position="161"/>
    </location>
</feature>
<name>A0A7X5YKK0_9CAUL</name>
<protein>
    <submittedName>
        <fullName evidence="3">Uncharacterized protein YcfJ</fullName>
    </submittedName>
</protein>
<reference evidence="3 4" key="1">
    <citation type="submission" date="2020-03" db="EMBL/GenBank/DDBJ databases">
        <title>Genomic Encyclopedia of Type Strains, Phase IV (KMG-IV): sequencing the most valuable type-strain genomes for metagenomic binning, comparative biology and taxonomic classification.</title>
        <authorList>
            <person name="Goeker M."/>
        </authorList>
    </citation>
    <scope>NUCLEOTIDE SEQUENCE [LARGE SCALE GENOMIC DNA]</scope>
    <source>
        <strain evidence="3 4">DSM 4736</strain>
    </source>
</reference>
<keyword evidence="1" id="KW-1133">Transmembrane helix</keyword>
<dbReference type="RefSeq" id="WP_168045286.1">
    <property type="nucleotide sequence ID" value="NZ_JAATJM010000001.1"/>
</dbReference>
<dbReference type="PROSITE" id="PS51257">
    <property type="entry name" value="PROKAR_LIPOPROTEIN"/>
    <property type="match status" value="1"/>
</dbReference>
<accession>A0A7X5YKK0</accession>
<feature type="signal peptide" evidence="2">
    <location>
        <begin position="1"/>
        <end position="17"/>
    </location>
</feature>
<keyword evidence="1" id="KW-0812">Transmembrane</keyword>